<organism evidence="1 2">
    <name type="scientific">Pseudanabaena catenata USMAC16</name>
    <dbReference type="NCBI Taxonomy" id="1855837"/>
    <lineage>
        <taxon>Bacteria</taxon>
        <taxon>Bacillati</taxon>
        <taxon>Cyanobacteriota</taxon>
        <taxon>Cyanophyceae</taxon>
        <taxon>Pseudanabaenales</taxon>
        <taxon>Pseudanabaenaceae</taxon>
        <taxon>Pseudanabaena</taxon>
    </lineage>
</organism>
<dbReference type="EMBL" id="VBTY01000048">
    <property type="protein sequence ID" value="MDG3494458.1"/>
    <property type="molecule type" value="Genomic_DNA"/>
</dbReference>
<proteinExistence type="predicted"/>
<dbReference type="AlphaFoldDB" id="A0A9X4RH49"/>
<reference evidence="1" key="1">
    <citation type="submission" date="2019-05" db="EMBL/GenBank/DDBJ databases">
        <title>Whole genome sequencing of Pseudanabaena catenata USMAC16.</title>
        <authorList>
            <person name="Khan Z."/>
            <person name="Omar W.M."/>
            <person name="Convey P."/>
            <person name="Merican F."/>
            <person name="Najimudin N."/>
        </authorList>
    </citation>
    <scope>NUCLEOTIDE SEQUENCE</scope>
    <source>
        <strain evidence="1">USMAC16</strain>
    </source>
</reference>
<accession>A0A9X4RH49</accession>
<evidence type="ECO:0000313" key="1">
    <source>
        <dbReference type="EMBL" id="MDG3494458.1"/>
    </source>
</evidence>
<protein>
    <submittedName>
        <fullName evidence="1">Uncharacterized protein</fullName>
    </submittedName>
</protein>
<dbReference type="RefSeq" id="WP_009626533.1">
    <property type="nucleotide sequence ID" value="NZ_VBTY01000048.1"/>
</dbReference>
<sequence>MLTKDQILDRQVVLLVQSTPDEETASAVSLIASVLKAIAQKLRHTTYIVIQDIEGGWLLTPLSNHDNPELEKTTIYAYCDRTPANIDRLKLNDAQLECGEYNVIDMLFRLIGMKQVDSIVFFDRATDTQNGIEIVRSEIEELCEKQIKRAQFGLQKLNEFKNNPDISNIA</sequence>
<name>A0A9X4RH49_9CYAN</name>
<keyword evidence="2" id="KW-1185">Reference proteome</keyword>
<gene>
    <name evidence="1" type="ORF">FEV09_07785</name>
</gene>
<evidence type="ECO:0000313" key="2">
    <source>
        <dbReference type="Proteomes" id="UP001152872"/>
    </source>
</evidence>
<comment type="caution">
    <text evidence="1">The sequence shown here is derived from an EMBL/GenBank/DDBJ whole genome shotgun (WGS) entry which is preliminary data.</text>
</comment>
<dbReference type="Proteomes" id="UP001152872">
    <property type="component" value="Unassembled WGS sequence"/>
</dbReference>